<comment type="caution">
    <text evidence="3">The sequence shown here is derived from an EMBL/GenBank/DDBJ whole genome shotgun (WGS) entry which is preliminary data.</text>
</comment>
<feature type="transmembrane region" description="Helical" evidence="1">
    <location>
        <begin position="201"/>
        <end position="222"/>
    </location>
</feature>
<protein>
    <recommendedName>
        <fullName evidence="5">DUF2157 domain-containing protein</fullName>
    </recommendedName>
</protein>
<keyword evidence="1" id="KW-0472">Membrane</keyword>
<feature type="transmembrane region" description="Helical" evidence="1">
    <location>
        <begin position="296"/>
        <end position="315"/>
    </location>
</feature>
<keyword evidence="1" id="KW-0812">Transmembrane</keyword>
<evidence type="ECO:0000313" key="4">
    <source>
        <dbReference type="Proteomes" id="UP000663828"/>
    </source>
</evidence>
<feature type="transmembrane region" description="Helical" evidence="1">
    <location>
        <begin position="91"/>
        <end position="119"/>
    </location>
</feature>
<evidence type="ECO:0008006" key="5">
    <source>
        <dbReference type="Google" id="ProtNLM"/>
    </source>
</evidence>
<feature type="transmembrane region" description="Helical" evidence="1">
    <location>
        <begin position="264"/>
        <end position="284"/>
    </location>
</feature>
<organism evidence="3 4">
    <name type="scientific">Adineta ricciae</name>
    <name type="common">Rotifer</name>
    <dbReference type="NCBI Taxonomy" id="249248"/>
    <lineage>
        <taxon>Eukaryota</taxon>
        <taxon>Metazoa</taxon>
        <taxon>Spiralia</taxon>
        <taxon>Gnathifera</taxon>
        <taxon>Rotifera</taxon>
        <taxon>Eurotatoria</taxon>
        <taxon>Bdelloidea</taxon>
        <taxon>Adinetida</taxon>
        <taxon>Adinetidae</taxon>
        <taxon>Adineta</taxon>
    </lineage>
</organism>
<proteinExistence type="predicted"/>
<feature type="transmembrane region" description="Helical" evidence="1">
    <location>
        <begin position="349"/>
        <end position="370"/>
    </location>
</feature>
<feature type="signal peptide" evidence="2">
    <location>
        <begin position="1"/>
        <end position="23"/>
    </location>
</feature>
<keyword evidence="2" id="KW-0732">Signal</keyword>
<feature type="transmembrane region" description="Helical" evidence="1">
    <location>
        <begin position="175"/>
        <end position="195"/>
    </location>
</feature>
<dbReference type="AlphaFoldDB" id="A0A814FN68"/>
<evidence type="ECO:0000313" key="3">
    <source>
        <dbReference type="EMBL" id="CAF0982425.1"/>
    </source>
</evidence>
<keyword evidence="4" id="KW-1185">Reference proteome</keyword>
<dbReference type="EMBL" id="CAJNOR010000690">
    <property type="protein sequence ID" value="CAF0982425.1"/>
    <property type="molecule type" value="Genomic_DNA"/>
</dbReference>
<dbReference type="Proteomes" id="UP000663828">
    <property type="component" value="Unassembled WGS sequence"/>
</dbReference>
<keyword evidence="1" id="KW-1133">Transmembrane helix</keyword>
<gene>
    <name evidence="3" type="ORF">XAT740_LOCUS12254</name>
</gene>
<sequence length="385" mass="43368">MITFLRVIFAIGIACFSTYAAVAKPSDQLPQSITELKHYYDVINNLEKRGIINVDLADQEKRLYIRHASDLAGRAELLTVEEFLTWKQRQLIVSFSNIVAILAGVIVVLAVVTFIGIFLVPFLTQVPLIVWEVLGYVISIGLMLCVSHSWLIFLGCLAFVGVLSYSVIKHVSDQYNLGSILSWTCFIVWTFVAVYQQHREAGYLAIMALQSALGFSIAVGRLVTVIGFQNEKAVPSATLASFLLIMLGSILHLKQDTSFISVPFARPMLFLGTFVYFIGMLIMSSTLFKSWRQVEPVFWLLQIVMFLSGFAAMFFGPMLEIPFVQAIGGTMFVVWLLEKYVELAPWRGVFTVVGSLFGFGALLYTFAFFLKTYPEYFIFHIYSKE</sequence>
<name>A0A814FN68_ADIRI</name>
<feature type="transmembrane region" description="Helical" evidence="1">
    <location>
        <begin position="150"/>
        <end position="168"/>
    </location>
</feature>
<reference evidence="3" key="1">
    <citation type="submission" date="2021-02" db="EMBL/GenBank/DDBJ databases">
        <authorList>
            <person name="Nowell W R."/>
        </authorList>
    </citation>
    <scope>NUCLEOTIDE SEQUENCE</scope>
</reference>
<accession>A0A814FN68</accession>
<feature type="transmembrane region" description="Helical" evidence="1">
    <location>
        <begin position="234"/>
        <end position="252"/>
    </location>
</feature>
<evidence type="ECO:0000256" key="2">
    <source>
        <dbReference type="SAM" id="SignalP"/>
    </source>
</evidence>
<evidence type="ECO:0000256" key="1">
    <source>
        <dbReference type="SAM" id="Phobius"/>
    </source>
</evidence>
<feature type="chain" id="PRO_5032853349" description="DUF2157 domain-containing protein" evidence="2">
    <location>
        <begin position="24"/>
        <end position="385"/>
    </location>
</feature>